<feature type="region of interest" description="Disordered" evidence="1">
    <location>
        <begin position="329"/>
        <end position="357"/>
    </location>
</feature>
<feature type="region of interest" description="Disordered" evidence="1">
    <location>
        <begin position="42"/>
        <end position="224"/>
    </location>
</feature>
<feature type="region of interest" description="Disordered" evidence="1">
    <location>
        <begin position="417"/>
        <end position="473"/>
    </location>
</feature>
<proteinExistence type="predicted"/>
<feature type="compositionally biased region" description="Acidic residues" evidence="1">
    <location>
        <begin position="148"/>
        <end position="157"/>
    </location>
</feature>
<feature type="compositionally biased region" description="Low complexity" evidence="1">
    <location>
        <begin position="42"/>
        <end position="51"/>
    </location>
</feature>
<feature type="compositionally biased region" description="Basic residues" evidence="1">
    <location>
        <begin position="123"/>
        <end position="144"/>
    </location>
</feature>
<name>A0ABR2ZGR6_9AGAR</name>
<feature type="region of interest" description="Disordered" evidence="1">
    <location>
        <begin position="653"/>
        <end position="682"/>
    </location>
</feature>
<feature type="compositionally biased region" description="Polar residues" evidence="1">
    <location>
        <begin position="1"/>
        <end position="19"/>
    </location>
</feature>
<feature type="region of interest" description="Disordered" evidence="1">
    <location>
        <begin position="1"/>
        <end position="24"/>
    </location>
</feature>
<feature type="compositionally biased region" description="Polar residues" evidence="1">
    <location>
        <begin position="852"/>
        <end position="876"/>
    </location>
</feature>
<feature type="compositionally biased region" description="Low complexity" evidence="1">
    <location>
        <begin position="329"/>
        <end position="344"/>
    </location>
</feature>
<feature type="region of interest" description="Disordered" evidence="1">
    <location>
        <begin position="236"/>
        <end position="315"/>
    </location>
</feature>
<feature type="compositionally biased region" description="Polar residues" evidence="1">
    <location>
        <begin position="745"/>
        <end position="762"/>
    </location>
</feature>
<feature type="compositionally biased region" description="Acidic residues" evidence="1">
    <location>
        <begin position="266"/>
        <end position="301"/>
    </location>
</feature>
<feature type="region of interest" description="Disordered" evidence="1">
    <location>
        <begin position="743"/>
        <end position="762"/>
    </location>
</feature>
<feature type="compositionally biased region" description="Acidic residues" evidence="1">
    <location>
        <begin position="653"/>
        <end position="668"/>
    </location>
</feature>
<dbReference type="EMBL" id="JBBXMP010000158">
    <property type="protein sequence ID" value="KAL0060876.1"/>
    <property type="molecule type" value="Genomic_DNA"/>
</dbReference>
<comment type="caution">
    <text evidence="2">The sequence shown here is derived from an EMBL/GenBank/DDBJ whole genome shotgun (WGS) entry which is preliminary data.</text>
</comment>
<keyword evidence="3" id="KW-1185">Reference proteome</keyword>
<gene>
    <name evidence="2" type="ORF">AAF712_012340</name>
</gene>
<evidence type="ECO:0000313" key="2">
    <source>
        <dbReference type="EMBL" id="KAL0060876.1"/>
    </source>
</evidence>
<feature type="compositionally biased region" description="Acidic residues" evidence="1">
    <location>
        <begin position="438"/>
        <end position="466"/>
    </location>
</feature>
<feature type="compositionally biased region" description="Basic and acidic residues" evidence="1">
    <location>
        <begin position="236"/>
        <end position="249"/>
    </location>
</feature>
<feature type="region of interest" description="Disordered" evidence="1">
    <location>
        <begin position="771"/>
        <end position="876"/>
    </location>
</feature>
<feature type="region of interest" description="Disordered" evidence="1">
    <location>
        <begin position="533"/>
        <end position="589"/>
    </location>
</feature>
<evidence type="ECO:0000313" key="3">
    <source>
        <dbReference type="Proteomes" id="UP001437256"/>
    </source>
</evidence>
<sequence>MFSSSLPKQQTIVMSTSLPHTVDQDADDDELCMVCDGKCTCSSQPVASTSTAPPPPLPSVQQVPKLKIKLPPKIPSGIPPDLPNQLVAPQPQVQPKRRGRPPKNGICAQPRSRPKQSAPLRRPPPKKPTKAGIKKRQLAVKRRRVDSTDDESSDLTDIDQFYAAPPHRFAARDTDLRDEGNASSSTRFPAFVSSMSSASSSDSDSSSASGFDTDFSIEAEEENFIIAEERARVRRELMGEESLQKRRDNNWVIRPRKRSVGTPSDVDMDGDSDATDGEDDDDDDEDGQEDEPADEDDEQDESDRPGANYVGFATGWSDDESSFDADLFFSNLSSDSDSGGSSTQGDDEAGVDGDYSDLDALTEAAASIIPHLRQSVTNLPFEVSEGWDGQIVFTNGLAEAPGAVTLDVPFSPPIVIPEQSVSSSADDGDIDMVSTTDGDPDEEGYEQDVDTVGEADGDTTDEELVGADDLPNERAMELFNTPFTGVSYINPLSTMSPVNSPGPRQGYASFSLDSPKPADILAGRVYWDSDEVDDLDDASSKQASSARSGGPRQGTFEVTQETRQAVIDDQHKDVPSPHPRFKGRHNRLSASQSIGLESLLRRTLQQPIRPSSLPPSTRFPLELSSSSEVGLTSPELPPTQAVNIDDVLDSAFLDEDPPIESDTQDCGDGETSSTDSVFEPEDSRRHIRNLKRWDLISVGAFRKTREAVGGGCLSDSAAGWEVDSPRTYSSAMKSSPLSAMLWQHKNGQQSHAQEGETSASSRLSYVLSPELSPVADGDRTPTNASSQPPKTPVKNSGGNGYAHYQHNQHNSGKSRKEIRRERRLKQKNFTASRHQHNRNHHHHFHQHHPNSKSRSTGSTQRTNFFSSPSSMPGLSI</sequence>
<feature type="compositionally biased region" description="Polar residues" evidence="1">
    <location>
        <begin position="780"/>
        <end position="796"/>
    </location>
</feature>
<feature type="compositionally biased region" description="Basic and acidic residues" evidence="1">
    <location>
        <begin position="566"/>
        <end position="575"/>
    </location>
</feature>
<protein>
    <submittedName>
        <fullName evidence="2">Uncharacterized protein</fullName>
    </submittedName>
</protein>
<feature type="compositionally biased region" description="Basic residues" evidence="1">
    <location>
        <begin position="833"/>
        <end position="851"/>
    </location>
</feature>
<feature type="compositionally biased region" description="Low complexity" evidence="1">
    <location>
        <begin position="59"/>
        <end position="71"/>
    </location>
</feature>
<reference evidence="2 3" key="1">
    <citation type="submission" date="2024-05" db="EMBL/GenBank/DDBJ databases">
        <title>A draft genome resource for the thread blight pathogen Marasmius tenuissimus strain MS-2.</title>
        <authorList>
            <person name="Yulfo-Soto G.E."/>
            <person name="Baruah I.K."/>
            <person name="Amoako-Attah I."/>
            <person name="Bukari Y."/>
            <person name="Meinhardt L.W."/>
            <person name="Bailey B.A."/>
            <person name="Cohen S.P."/>
        </authorList>
    </citation>
    <scope>NUCLEOTIDE SEQUENCE [LARGE SCALE GENOMIC DNA]</scope>
    <source>
        <strain evidence="2 3">MS-2</strain>
    </source>
</reference>
<dbReference type="Proteomes" id="UP001437256">
    <property type="component" value="Unassembled WGS sequence"/>
</dbReference>
<accession>A0ABR2ZGR6</accession>
<evidence type="ECO:0000256" key="1">
    <source>
        <dbReference type="SAM" id="MobiDB-lite"/>
    </source>
</evidence>
<organism evidence="2 3">
    <name type="scientific">Marasmius tenuissimus</name>
    <dbReference type="NCBI Taxonomy" id="585030"/>
    <lineage>
        <taxon>Eukaryota</taxon>
        <taxon>Fungi</taxon>
        <taxon>Dikarya</taxon>
        <taxon>Basidiomycota</taxon>
        <taxon>Agaricomycotina</taxon>
        <taxon>Agaricomycetes</taxon>
        <taxon>Agaricomycetidae</taxon>
        <taxon>Agaricales</taxon>
        <taxon>Marasmiineae</taxon>
        <taxon>Marasmiaceae</taxon>
        <taxon>Marasmius</taxon>
    </lineage>
</organism>
<feature type="compositionally biased region" description="Pro residues" evidence="1">
    <location>
        <begin position="72"/>
        <end position="82"/>
    </location>
</feature>
<feature type="compositionally biased region" description="Basic and acidic residues" evidence="1">
    <location>
        <begin position="170"/>
        <end position="180"/>
    </location>
</feature>
<feature type="compositionally biased region" description="Acidic residues" evidence="1">
    <location>
        <begin position="345"/>
        <end position="357"/>
    </location>
</feature>
<feature type="compositionally biased region" description="Low complexity" evidence="1">
    <location>
        <begin position="193"/>
        <end position="209"/>
    </location>
</feature>